<feature type="compositionally biased region" description="Low complexity" evidence="1">
    <location>
        <begin position="527"/>
        <end position="568"/>
    </location>
</feature>
<proteinExistence type="predicted"/>
<comment type="caution">
    <text evidence="2">The sequence shown here is derived from an EMBL/GenBank/DDBJ whole genome shotgun (WGS) entry which is preliminary data.</text>
</comment>
<evidence type="ECO:0000313" key="2">
    <source>
        <dbReference type="EMBL" id="KAL0564218.1"/>
    </source>
</evidence>
<feature type="region of interest" description="Disordered" evidence="1">
    <location>
        <begin position="379"/>
        <end position="636"/>
    </location>
</feature>
<dbReference type="EMBL" id="JBAHYK010002919">
    <property type="protein sequence ID" value="KAL0564218.1"/>
    <property type="molecule type" value="Genomic_DNA"/>
</dbReference>
<feature type="compositionally biased region" description="Polar residues" evidence="1">
    <location>
        <begin position="651"/>
        <end position="686"/>
    </location>
</feature>
<feature type="compositionally biased region" description="Low complexity" evidence="1">
    <location>
        <begin position="403"/>
        <end position="422"/>
    </location>
</feature>
<feature type="compositionally biased region" description="Polar residues" evidence="1">
    <location>
        <begin position="380"/>
        <end position="390"/>
    </location>
</feature>
<feature type="compositionally biased region" description="Polar residues" evidence="1">
    <location>
        <begin position="696"/>
        <end position="707"/>
    </location>
</feature>
<feature type="compositionally biased region" description="Polar residues" evidence="1">
    <location>
        <begin position="738"/>
        <end position="748"/>
    </location>
</feature>
<organism evidence="2 3">
    <name type="scientific">Marasmius crinis-equi</name>
    <dbReference type="NCBI Taxonomy" id="585013"/>
    <lineage>
        <taxon>Eukaryota</taxon>
        <taxon>Fungi</taxon>
        <taxon>Dikarya</taxon>
        <taxon>Basidiomycota</taxon>
        <taxon>Agaricomycotina</taxon>
        <taxon>Agaricomycetes</taxon>
        <taxon>Agaricomycetidae</taxon>
        <taxon>Agaricales</taxon>
        <taxon>Marasmiineae</taxon>
        <taxon>Marasmiaceae</taxon>
        <taxon>Marasmius</taxon>
    </lineage>
</organism>
<sequence length="1086" mass="116850">MGGLTAFTGARLTFLQGERERFSQAATSRTVATYMDELCDRYFRRFPETEPHNVDPDPAVLAAVDDNSEDDPHPPAPERRPGQPLEEFEREMEEYRGLETRILFRMRQILRWMRYHTKNGLLEAHVLYLNKLAGIDNNGKPGRRSSAYNLWYKHKNNFLDEAIEEAYKEKKAVFEKRRAEGGGTIDVQDGKVEKAPARVAIRQDLVKGAFDALSKEEQKDWQTKAAQEHRERTQKWSNQKELHFSTDPEDRQHAIDELRGWVMPLLEGIQGFTGLNVSMFCSGPIPADQGKISVLGFHQGRTIANPCETFGMKYREQIKTYLNPMLADFCVQTHTLEECRRSSLGADAELGKLFQTDDVDMQPLGPEVRASFAAIERGNASPSSLTSAVPPTTGGVAKPEAKTTASSSASSSTAGSSTPSSAVPAMGSSSTSYTKANDTTPSSSAASSTAGSSMPSSLAPGKGSSSTASTSASTASPAVPTELSSTTSSAGPAKGSSSTASSSISSSAVPTKVSMLNAKPTAPRPTAPAATSASAASKVKARNASSKRPSTSSSGFGSVSSAGVSSSGKVTMKAPTSHMVAQARGRVDPRPPPVIAASSLQPSKAKTGTGRPLPVGGASSVAKKPQGSGPPNERSAIKVDALRAGYAAKLAQTTSSSAPRRSAGNLSRTAPLQSQPVRIPQRSSPSPDVGDPTNPIILSSSPAVPTTTKRRRHVSPISVSSTGSSPIPSPTRKARRMTSPSPSPSERTATPCAPVRPETVRPSSPPESSQPRASVTPPPSTQPRGKKQPRVKEESRSPASSSSADEISAALAEVTYSSPVKPVKRKASALELPTARPYVEISRPTKRGRISEAPAESEGNSRSVSRASSSAAPIVSRSRGREMGEVKDGEGSCESGKRKGKSKEKSYIVCLPDDCEPYLERTMELCSRVAVGEQEELWVALTAAYVALEVVRNYKPGKLDTDGRPAVVGNWIKHARSPRYRPPINVADFRSKFAAWWWNIAPDWRRTEGEDAVLLREDGDWTVLYETSTGLNGLSSVMAALAWWLDEVQNLPIKTPRERQFRRQEEEEWAEAASDVLWSYEEMLKL</sequence>
<feature type="region of interest" description="Disordered" evidence="1">
    <location>
        <begin position="650"/>
        <end position="806"/>
    </location>
</feature>
<reference evidence="2 3" key="1">
    <citation type="submission" date="2024-02" db="EMBL/GenBank/DDBJ databases">
        <title>A draft genome for the cacao thread blight pathogen Marasmius crinis-equi.</title>
        <authorList>
            <person name="Cohen S.P."/>
            <person name="Baruah I.K."/>
            <person name="Amoako-Attah I."/>
            <person name="Bukari Y."/>
            <person name="Meinhardt L.W."/>
            <person name="Bailey B.A."/>
        </authorList>
    </citation>
    <scope>NUCLEOTIDE SEQUENCE [LARGE SCALE GENOMIC DNA]</scope>
    <source>
        <strain evidence="2 3">GH-76</strain>
    </source>
</reference>
<feature type="compositionally biased region" description="Basic and acidic residues" evidence="1">
    <location>
        <begin position="879"/>
        <end position="890"/>
    </location>
</feature>
<keyword evidence="3" id="KW-1185">Reference proteome</keyword>
<feature type="compositionally biased region" description="Low complexity" evidence="1">
    <location>
        <begin position="439"/>
        <end position="457"/>
    </location>
</feature>
<feature type="compositionally biased region" description="Low complexity" evidence="1">
    <location>
        <begin position="861"/>
        <end position="877"/>
    </location>
</feature>
<gene>
    <name evidence="2" type="primary">RBT1_67</name>
    <name evidence="2" type="ORF">V5O48_017834</name>
</gene>
<evidence type="ECO:0000313" key="3">
    <source>
        <dbReference type="Proteomes" id="UP001465976"/>
    </source>
</evidence>
<feature type="compositionally biased region" description="Low complexity" evidence="1">
    <location>
        <begin position="484"/>
        <end position="521"/>
    </location>
</feature>
<evidence type="ECO:0000256" key="1">
    <source>
        <dbReference type="SAM" id="MobiDB-lite"/>
    </source>
</evidence>
<feature type="compositionally biased region" description="Polar residues" evidence="1">
    <location>
        <begin position="427"/>
        <end position="438"/>
    </location>
</feature>
<feature type="compositionally biased region" description="Low complexity" evidence="1">
    <location>
        <begin position="715"/>
        <end position="726"/>
    </location>
</feature>
<name>A0ABR3EMV6_9AGAR</name>
<feature type="compositionally biased region" description="Low complexity" evidence="1">
    <location>
        <begin position="797"/>
        <end position="806"/>
    </location>
</feature>
<feature type="compositionally biased region" description="Basic and acidic residues" evidence="1">
    <location>
        <begin position="70"/>
        <end position="81"/>
    </location>
</feature>
<feature type="compositionally biased region" description="Low complexity" evidence="1">
    <location>
        <begin position="56"/>
        <end position="65"/>
    </location>
</feature>
<feature type="compositionally biased region" description="Low complexity" evidence="1">
    <location>
        <begin position="464"/>
        <end position="476"/>
    </location>
</feature>
<feature type="region of interest" description="Disordered" evidence="1">
    <location>
        <begin position="49"/>
        <end position="87"/>
    </location>
</feature>
<feature type="region of interest" description="Disordered" evidence="1">
    <location>
        <begin position="228"/>
        <end position="249"/>
    </location>
</feature>
<protein>
    <submittedName>
        <fullName evidence="2">SERTA domain-containing protein 3</fullName>
    </submittedName>
</protein>
<feature type="region of interest" description="Disordered" evidence="1">
    <location>
        <begin position="840"/>
        <end position="899"/>
    </location>
</feature>
<dbReference type="Proteomes" id="UP001465976">
    <property type="component" value="Unassembled WGS sequence"/>
</dbReference>
<accession>A0ABR3EMV6</accession>